<organism evidence="2 3">
    <name type="scientific">Ambrosia artemisiifolia</name>
    <name type="common">Common ragweed</name>
    <dbReference type="NCBI Taxonomy" id="4212"/>
    <lineage>
        <taxon>Eukaryota</taxon>
        <taxon>Viridiplantae</taxon>
        <taxon>Streptophyta</taxon>
        <taxon>Embryophyta</taxon>
        <taxon>Tracheophyta</taxon>
        <taxon>Spermatophyta</taxon>
        <taxon>Magnoliopsida</taxon>
        <taxon>eudicotyledons</taxon>
        <taxon>Gunneridae</taxon>
        <taxon>Pentapetalae</taxon>
        <taxon>asterids</taxon>
        <taxon>campanulids</taxon>
        <taxon>Asterales</taxon>
        <taxon>Asteraceae</taxon>
        <taxon>Asteroideae</taxon>
        <taxon>Heliantheae alliance</taxon>
        <taxon>Heliantheae</taxon>
        <taxon>Ambrosia</taxon>
    </lineage>
</organism>
<evidence type="ECO:0000313" key="3">
    <source>
        <dbReference type="Proteomes" id="UP001206925"/>
    </source>
</evidence>
<dbReference type="EMBL" id="JAMZMK010005436">
    <property type="protein sequence ID" value="KAI7753460.1"/>
    <property type="molecule type" value="Genomic_DNA"/>
</dbReference>
<accession>A0AAD5GSJ7</accession>
<protein>
    <submittedName>
        <fullName evidence="2">Uncharacterized protein</fullName>
    </submittedName>
</protein>
<dbReference type="AlphaFoldDB" id="A0AAD5GSJ7"/>
<name>A0AAD5GSJ7_AMBAR</name>
<reference evidence="2" key="1">
    <citation type="submission" date="2022-06" db="EMBL/GenBank/DDBJ databases">
        <title>Uncovering the hologenomic basis of an extraordinary plant invasion.</title>
        <authorList>
            <person name="Bieker V.C."/>
            <person name="Martin M.D."/>
            <person name="Gilbert T."/>
            <person name="Hodgins K."/>
            <person name="Battlay P."/>
            <person name="Petersen B."/>
            <person name="Wilson J."/>
        </authorList>
    </citation>
    <scope>NUCLEOTIDE SEQUENCE</scope>
    <source>
        <strain evidence="2">AA19_3_7</strain>
        <tissue evidence="2">Leaf</tissue>
    </source>
</reference>
<dbReference type="Proteomes" id="UP001206925">
    <property type="component" value="Unassembled WGS sequence"/>
</dbReference>
<feature type="compositionally biased region" description="Polar residues" evidence="1">
    <location>
        <begin position="1"/>
        <end position="16"/>
    </location>
</feature>
<keyword evidence="3" id="KW-1185">Reference proteome</keyword>
<evidence type="ECO:0000256" key="1">
    <source>
        <dbReference type="SAM" id="MobiDB-lite"/>
    </source>
</evidence>
<sequence>MQRNIKSTKPNQTTLGNRKKKGTVSNSNTTKSKHGKTQMHCKQSCLLRRPN</sequence>
<proteinExistence type="predicted"/>
<evidence type="ECO:0000313" key="2">
    <source>
        <dbReference type="EMBL" id="KAI7753460.1"/>
    </source>
</evidence>
<comment type="caution">
    <text evidence="2">The sequence shown here is derived from an EMBL/GenBank/DDBJ whole genome shotgun (WGS) entry which is preliminary data.</text>
</comment>
<gene>
    <name evidence="2" type="ORF">M8C21_007455</name>
</gene>
<feature type="region of interest" description="Disordered" evidence="1">
    <location>
        <begin position="1"/>
        <end position="51"/>
    </location>
</feature>